<keyword evidence="1" id="KW-0175">Coiled coil</keyword>
<reference evidence="2" key="1">
    <citation type="submission" date="2022-03" db="EMBL/GenBank/DDBJ databases">
        <authorList>
            <person name="Lindestad O."/>
        </authorList>
    </citation>
    <scope>NUCLEOTIDE SEQUENCE</scope>
</reference>
<evidence type="ECO:0000313" key="2">
    <source>
        <dbReference type="EMBL" id="CAH2244473.1"/>
    </source>
</evidence>
<dbReference type="Proteomes" id="UP000838756">
    <property type="component" value="Unassembled WGS sequence"/>
</dbReference>
<dbReference type="EMBL" id="CAKXAJ010025829">
    <property type="protein sequence ID" value="CAH2244473.1"/>
    <property type="molecule type" value="Genomic_DNA"/>
</dbReference>
<dbReference type="OrthoDB" id="432281at2759"/>
<dbReference type="AlphaFoldDB" id="A0A8S4S520"/>
<name>A0A8S4S520_9NEOP</name>
<proteinExistence type="predicted"/>
<evidence type="ECO:0000256" key="1">
    <source>
        <dbReference type="SAM" id="Coils"/>
    </source>
</evidence>
<gene>
    <name evidence="2" type="primary">jg15952</name>
    <name evidence="2" type="ORF">PAEG_LOCUS20416</name>
</gene>
<comment type="caution">
    <text evidence="2">The sequence shown here is derived from an EMBL/GenBank/DDBJ whole genome shotgun (WGS) entry which is preliminary data.</text>
</comment>
<sequence>MDIYKQYIYKLRELALREPYIYLLTDDIIPKLKQYIHELNSITFDDGAYHTYYGEIKTIVNSFNIYWTDKMDDAIKEADKCSHCITLAELIEMAQKTILMHKIKQSDFESEFQPLNSPLEEQAYTEILEKCVSFTKSLEEFAESLTKLDKQDKVDAFAKEHFPLSLKRKNDVFVFTYNFISNELSLVVDKIRISIGEIFDRLRNNMRSMQEQSDSCVSDLLIRLYEKKKEHLSLSRQDNRVSTELAEVQRSMDIIKDKIEDSKQLQIHRLQEEYIYWEGRICEFEQIHRTINKLQEAEERVLEQEDLFLSMKDSEIPASKGKCWENVGEKLKAKLQEIKELKLNAAKALQSFFIVRGPDRIFYSDNIGRYYVDDYGHQCYVFNYGPSVYQVNCQGEYRITNTETKRKKAEAHIYRSQIYQDRLQKASATYKAWKKKHTQRRKTDEIDDSEEITAYYKHVAKQEFIHFVNYDN</sequence>
<organism evidence="2 3">
    <name type="scientific">Pararge aegeria aegeria</name>
    <dbReference type="NCBI Taxonomy" id="348720"/>
    <lineage>
        <taxon>Eukaryota</taxon>
        <taxon>Metazoa</taxon>
        <taxon>Ecdysozoa</taxon>
        <taxon>Arthropoda</taxon>
        <taxon>Hexapoda</taxon>
        <taxon>Insecta</taxon>
        <taxon>Pterygota</taxon>
        <taxon>Neoptera</taxon>
        <taxon>Endopterygota</taxon>
        <taxon>Lepidoptera</taxon>
        <taxon>Glossata</taxon>
        <taxon>Ditrysia</taxon>
        <taxon>Papilionoidea</taxon>
        <taxon>Nymphalidae</taxon>
        <taxon>Satyrinae</taxon>
        <taxon>Satyrini</taxon>
        <taxon>Parargina</taxon>
        <taxon>Pararge</taxon>
    </lineage>
</organism>
<evidence type="ECO:0000313" key="3">
    <source>
        <dbReference type="Proteomes" id="UP000838756"/>
    </source>
</evidence>
<keyword evidence="3" id="KW-1185">Reference proteome</keyword>
<feature type="coiled-coil region" evidence="1">
    <location>
        <begin position="245"/>
        <end position="307"/>
    </location>
</feature>
<accession>A0A8S4S520</accession>
<protein>
    <submittedName>
        <fullName evidence="2">Jg15952 protein</fullName>
    </submittedName>
</protein>